<keyword evidence="2" id="KW-0472">Membrane</keyword>
<evidence type="ECO:0000256" key="1">
    <source>
        <dbReference type="ARBA" id="ARBA00010894"/>
    </source>
</evidence>
<evidence type="ECO:0000313" key="4">
    <source>
        <dbReference type="Proteomes" id="UP000030418"/>
    </source>
</evidence>
<comment type="similarity">
    <text evidence="1">Belongs to the YggT family.</text>
</comment>
<dbReference type="Pfam" id="PF02325">
    <property type="entry name" value="CCB3_YggT"/>
    <property type="match status" value="2"/>
</dbReference>
<comment type="caution">
    <text evidence="3">The sequence shown here is derived from an EMBL/GenBank/DDBJ whole genome shotgun (WGS) entry which is preliminary data.</text>
</comment>
<keyword evidence="2" id="KW-1133">Transmembrane helix</keyword>
<reference evidence="3 4" key="1">
    <citation type="submission" date="2014-08" db="EMBL/GenBank/DDBJ databases">
        <title>Chaperone-usher fimbriae in a diverse selection of Gallibacterium genomes.</title>
        <authorList>
            <person name="Kudirkiene E."/>
            <person name="Bager R.J."/>
            <person name="Johnson T.J."/>
            <person name="Bojesen A.M."/>
        </authorList>
    </citation>
    <scope>NUCLEOTIDE SEQUENCE [LARGE SCALE GENOMIC DNA]</scope>
    <source>
        <strain evidence="3 4">CCM5976</strain>
    </source>
</reference>
<proteinExistence type="inferred from homology"/>
<dbReference type="GO" id="GO:0016020">
    <property type="term" value="C:membrane"/>
    <property type="evidence" value="ECO:0007669"/>
    <property type="project" value="InterPro"/>
</dbReference>
<dbReference type="InterPro" id="IPR003425">
    <property type="entry name" value="CCB3/YggT"/>
</dbReference>
<protein>
    <submittedName>
        <fullName evidence="3">Membrane protein</fullName>
    </submittedName>
</protein>
<organism evidence="3 4">
    <name type="scientific">Gallibacterium genomosp. 2</name>
    <dbReference type="NCBI Taxonomy" id="155517"/>
    <lineage>
        <taxon>Bacteria</taxon>
        <taxon>Pseudomonadati</taxon>
        <taxon>Pseudomonadota</taxon>
        <taxon>Gammaproteobacteria</taxon>
        <taxon>Pasteurellales</taxon>
        <taxon>Pasteurellaceae</taxon>
        <taxon>Gallibacterium</taxon>
    </lineage>
</organism>
<dbReference type="PANTHER" id="PTHR33219">
    <property type="entry name" value="YLMG HOMOLOG PROTEIN 2, CHLOROPLASTIC"/>
    <property type="match status" value="1"/>
</dbReference>
<name>A0A0A2XNN5_9PAST</name>
<feature type="transmembrane region" description="Helical" evidence="2">
    <location>
        <begin position="59"/>
        <end position="82"/>
    </location>
</feature>
<feature type="transmembrane region" description="Helical" evidence="2">
    <location>
        <begin position="94"/>
        <end position="116"/>
    </location>
</feature>
<accession>A0A0A2XNN5</accession>
<dbReference type="PANTHER" id="PTHR33219:SF14">
    <property type="entry name" value="PROTEIN COFACTOR ASSEMBLY OF COMPLEX C SUBUNIT B CCB3, CHLOROPLASTIC-RELATED"/>
    <property type="match status" value="1"/>
</dbReference>
<keyword evidence="2" id="KW-0812">Transmembrane</keyword>
<dbReference type="AlphaFoldDB" id="A0A0A2XNN5"/>
<evidence type="ECO:0000256" key="2">
    <source>
        <dbReference type="SAM" id="Phobius"/>
    </source>
</evidence>
<dbReference type="RefSeq" id="WP_039133795.1">
    <property type="nucleotide sequence ID" value="NZ_JPXY01000012.1"/>
</dbReference>
<dbReference type="Proteomes" id="UP000030418">
    <property type="component" value="Unassembled WGS sequence"/>
</dbReference>
<evidence type="ECO:0000313" key="3">
    <source>
        <dbReference type="EMBL" id="KGQ33828.1"/>
    </source>
</evidence>
<gene>
    <name evidence="3" type="ORF">P375_02115</name>
</gene>
<keyword evidence="4" id="KW-1185">Reference proteome</keyword>
<dbReference type="EMBL" id="JPXY01000012">
    <property type="protein sequence ID" value="KGQ33828.1"/>
    <property type="molecule type" value="Genomic_DNA"/>
</dbReference>
<feature type="transmembrane region" description="Helical" evidence="2">
    <location>
        <begin position="6"/>
        <end position="25"/>
    </location>
</feature>
<feature type="transmembrane region" description="Helical" evidence="2">
    <location>
        <begin position="155"/>
        <end position="175"/>
    </location>
</feature>
<sequence>MNTLQFIIQTVIGVYIFILVAKVWLQYCKVDFYNPLSQTLVKLTQPVLLPLRKIVPMKYGIDFAAVLLAFILGAIKLPLLYFVVSGHLSLELPYVLLLGVLSVVKAWGEIIFWAIFLRAILSWFSRGGNPLDYVLYQISEPLLAPIRRILPRTGMLDFSVMVLGIILILLNNVLLDLFGQLWMIA</sequence>